<protein>
    <submittedName>
        <fullName evidence="1">Uncharacterized protein</fullName>
    </submittedName>
</protein>
<evidence type="ECO:0000313" key="1">
    <source>
        <dbReference type="EMBL" id="WAL64651.1"/>
    </source>
</evidence>
<dbReference type="EMBL" id="CP113836">
    <property type="protein sequence ID" value="WAL64651.1"/>
    <property type="molecule type" value="Genomic_DNA"/>
</dbReference>
<evidence type="ECO:0000313" key="2">
    <source>
        <dbReference type="Proteomes" id="UP001163203"/>
    </source>
</evidence>
<gene>
    <name evidence="1" type="ORF">ORV05_27365</name>
</gene>
<name>A0ABY7B158_9PSEU</name>
<organism evidence="1 2">
    <name type="scientific">Amycolatopsis cynarae</name>
    <dbReference type="NCBI Taxonomy" id="2995223"/>
    <lineage>
        <taxon>Bacteria</taxon>
        <taxon>Bacillati</taxon>
        <taxon>Actinomycetota</taxon>
        <taxon>Actinomycetes</taxon>
        <taxon>Pseudonocardiales</taxon>
        <taxon>Pseudonocardiaceae</taxon>
        <taxon>Amycolatopsis</taxon>
    </lineage>
</organism>
<dbReference type="Proteomes" id="UP001163203">
    <property type="component" value="Chromosome"/>
</dbReference>
<accession>A0ABY7B158</accession>
<proteinExistence type="predicted"/>
<sequence length="55" mass="5798">MRKKPGSAREPREGSGCLLLVGMLFVVLLVVSTCHQQARGAPPPAAPCPACARLR</sequence>
<keyword evidence="2" id="KW-1185">Reference proteome</keyword>
<reference evidence="1" key="1">
    <citation type="submission" date="2022-11" db="EMBL/GenBank/DDBJ databases">
        <authorList>
            <person name="Mo P."/>
        </authorList>
    </citation>
    <scope>NUCLEOTIDE SEQUENCE</scope>
    <source>
        <strain evidence="1">HUAS 11-8</strain>
    </source>
</reference>
<dbReference type="RefSeq" id="WP_268754873.1">
    <property type="nucleotide sequence ID" value="NZ_CP113836.1"/>
</dbReference>